<feature type="region of interest" description="Disordered" evidence="1">
    <location>
        <begin position="134"/>
        <end position="185"/>
    </location>
</feature>
<accession>A0A346XW67</accession>
<gene>
    <name evidence="3" type="ORF">DVS28_a1773</name>
</gene>
<dbReference type="EMBL" id="CP031165">
    <property type="protein sequence ID" value="AXV06464.1"/>
    <property type="molecule type" value="Genomic_DNA"/>
</dbReference>
<keyword evidence="2" id="KW-1133">Transmembrane helix</keyword>
<reference evidence="3 4" key="1">
    <citation type="submission" date="2018-09" db="EMBL/GenBank/DDBJ databases">
        <title>Complete genome sequence of Euzebya sp. DY32-46 isolated from seawater of Pacific Ocean.</title>
        <authorList>
            <person name="Xu L."/>
            <person name="Wu Y.-H."/>
            <person name="Xu X.-W."/>
        </authorList>
    </citation>
    <scope>NUCLEOTIDE SEQUENCE [LARGE SCALE GENOMIC DNA]</scope>
    <source>
        <strain evidence="3 4">DY32-46</strain>
    </source>
</reference>
<proteinExistence type="predicted"/>
<dbReference type="Proteomes" id="UP000264006">
    <property type="component" value="Chromosome"/>
</dbReference>
<organism evidence="3 4">
    <name type="scientific">Euzebya pacifica</name>
    <dbReference type="NCBI Taxonomy" id="1608957"/>
    <lineage>
        <taxon>Bacteria</taxon>
        <taxon>Bacillati</taxon>
        <taxon>Actinomycetota</taxon>
        <taxon>Nitriliruptoria</taxon>
        <taxon>Euzebyales</taxon>
    </lineage>
</organism>
<keyword evidence="2" id="KW-0472">Membrane</keyword>
<dbReference type="KEGG" id="euz:DVS28_a1773"/>
<feature type="region of interest" description="Disordered" evidence="1">
    <location>
        <begin position="46"/>
        <end position="76"/>
    </location>
</feature>
<evidence type="ECO:0000256" key="2">
    <source>
        <dbReference type="SAM" id="Phobius"/>
    </source>
</evidence>
<dbReference type="AlphaFoldDB" id="A0A346XW67"/>
<protein>
    <submittedName>
        <fullName evidence="3">Uncharacterized protein</fullName>
    </submittedName>
</protein>
<feature type="compositionally biased region" description="Low complexity" evidence="1">
    <location>
        <begin position="137"/>
        <end position="163"/>
    </location>
</feature>
<keyword evidence="4" id="KW-1185">Reference proteome</keyword>
<evidence type="ECO:0000313" key="3">
    <source>
        <dbReference type="EMBL" id="AXV06464.1"/>
    </source>
</evidence>
<dbReference type="OrthoDB" id="9823121at2"/>
<dbReference type="RefSeq" id="WP_114591114.1">
    <property type="nucleotide sequence ID" value="NZ_CP031165.1"/>
</dbReference>
<evidence type="ECO:0000313" key="4">
    <source>
        <dbReference type="Proteomes" id="UP000264006"/>
    </source>
</evidence>
<evidence type="ECO:0000256" key="1">
    <source>
        <dbReference type="SAM" id="MobiDB-lite"/>
    </source>
</evidence>
<feature type="transmembrane region" description="Helical" evidence="2">
    <location>
        <begin position="16"/>
        <end position="39"/>
    </location>
</feature>
<name>A0A346XW67_9ACTN</name>
<keyword evidence="2" id="KW-0812">Transmembrane</keyword>
<sequence>MSTADGQQQVSKPLQIILGVVVGLAALYALWTFVLAPLLGGDDEVGSVDPADPPVVVPEDGTSVPGTENPDDPTLSDDEIETLFGEPVPETFGIFTARDPFQQLVVEVESGEANVQPADDPDVIVDVDVDAGDDTEVTVGTTGSTISGTTSGSSSSDDSSDAPTTPPVDNDEAPADGTAPQGDVGEEIYEPVGPAAGSTEITLDAVSLTGDSLDVTIDETLHEGIAEGQVFAERFQLLDIDGQCAIMLFGDSRFTLCAGETIVK</sequence>